<reference evidence="2" key="1">
    <citation type="journal article" date="2013" name="Science">
        <title>The Amborella genome and the evolution of flowering plants.</title>
        <authorList>
            <consortium name="Amborella Genome Project"/>
        </authorList>
    </citation>
    <scope>NUCLEOTIDE SEQUENCE [LARGE SCALE GENOMIC DNA]</scope>
</reference>
<dbReference type="AlphaFoldDB" id="W1PNN9"/>
<name>W1PNN9_AMBTC</name>
<dbReference type="EMBL" id="KI392984">
    <property type="protein sequence ID" value="ERN09336.1"/>
    <property type="molecule type" value="Genomic_DNA"/>
</dbReference>
<dbReference type="Gramene" id="ERN09336">
    <property type="protein sequence ID" value="ERN09336"/>
    <property type="gene ID" value="AMTR_s00162p00027060"/>
</dbReference>
<accession>W1PNN9</accession>
<organism evidence="1 2">
    <name type="scientific">Amborella trichopoda</name>
    <dbReference type="NCBI Taxonomy" id="13333"/>
    <lineage>
        <taxon>Eukaryota</taxon>
        <taxon>Viridiplantae</taxon>
        <taxon>Streptophyta</taxon>
        <taxon>Embryophyta</taxon>
        <taxon>Tracheophyta</taxon>
        <taxon>Spermatophyta</taxon>
        <taxon>Magnoliopsida</taxon>
        <taxon>Amborellales</taxon>
        <taxon>Amborellaceae</taxon>
        <taxon>Amborella</taxon>
    </lineage>
</organism>
<sequence>MEPLSLSWNQIYAVFPKPSPPPRRAPLARFQPHRVVQATSFAEVVAKNNKLPEVLTSSPRIPTPLVSPRQSTVKDYPLCVFVPQFFSAPLKSKLEASLVGSFSPT</sequence>
<protein>
    <submittedName>
        <fullName evidence="1">Uncharacterized protein</fullName>
    </submittedName>
</protein>
<dbReference type="Proteomes" id="UP000017836">
    <property type="component" value="Unassembled WGS sequence"/>
</dbReference>
<dbReference type="HOGENOM" id="CLU_140604_0_0_1"/>
<gene>
    <name evidence="1" type="ORF">AMTR_s00162p00027060</name>
</gene>
<proteinExistence type="predicted"/>
<keyword evidence="2" id="KW-1185">Reference proteome</keyword>
<evidence type="ECO:0000313" key="1">
    <source>
        <dbReference type="EMBL" id="ERN09336.1"/>
    </source>
</evidence>
<evidence type="ECO:0000313" key="2">
    <source>
        <dbReference type="Proteomes" id="UP000017836"/>
    </source>
</evidence>